<dbReference type="GO" id="GO:0005737">
    <property type="term" value="C:cytoplasm"/>
    <property type="evidence" value="ECO:0007669"/>
    <property type="project" value="TreeGrafter"/>
</dbReference>
<dbReference type="InterPro" id="IPR002195">
    <property type="entry name" value="Dihydroorotase_CS"/>
</dbReference>
<evidence type="ECO:0000256" key="3">
    <source>
        <dbReference type="ARBA" id="ARBA00010286"/>
    </source>
</evidence>
<comment type="caution">
    <text evidence="8">The sequence shown here is derived from an EMBL/GenBank/DDBJ whole genome shotgun (WGS) entry which is preliminary data.</text>
</comment>
<feature type="domain" description="Amidohydrolase-related" evidence="7">
    <location>
        <begin position="45"/>
        <end position="386"/>
    </location>
</feature>
<comment type="cofactor">
    <cofactor evidence="1">
        <name>Zn(2+)</name>
        <dbReference type="ChEBI" id="CHEBI:29105"/>
    </cofactor>
</comment>
<evidence type="ECO:0000256" key="6">
    <source>
        <dbReference type="ARBA" id="ARBA00022975"/>
    </source>
</evidence>
<dbReference type="PANTHER" id="PTHR43668">
    <property type="entry name" value="ALLANTOINASE"/>
    <property type="match status" value="1"/>
</dbReference>
<dbReference type="InterPro" id="IPR004722">
    <property type="entry name" value="DHOase"/>
</dbReference>
<proteinExistence type="inferred from homology"/>
<evidence type="ECO:0000313" key="9">
    <source>
        <dbReference type="Proteomes" id="UP000029082"/>
    </source>
</evidence>
<accession>A0A087C0R0</accession>
<comment type="function">
    <text evidence="2">Catalyzes the reversible cyclization of carbamoyl aspartate to dihydroorotate.</text>
</comment>
<keyword evidence="5 8" id="KW-0378">Hydrolase</keyword>
<dbReference type="GO" id="GO:0004038">
    <property type="term" value="F:allantoinase activity"/>
    <property type="evidence" value="ECO:0007669"/>
    <property type="project" value="TreeGrafter"/>
</dbReference>
<reference evidence="8 9" key="1">
    <citation type="submission" date="2014-03" db="EMBL/GenBank/DDBJ databases">
        <title>Genomics of Bifidobacteria.</title>
        <authorList>
            <person name="Ventura M."/>
            <person name="Milani C."/>
            <person name="Lugli G.A."/>
        </authorList>
    </citation>
    <scope>NUCLEOTIDE SEQUENCE [LARGE SCALE GENOMIC DNA]</scope>
    <source>
        <strain evidence="8 9">DSM 21395</strain>
    </source>
</reference>
<dbReference type="GO" id="GO:0006145">
    <property type="term" value="P:purine nucleobase catabolic process"/>
    <property type="evidence" value="ECO:0007669"/>
    <property type="project" value="TreeGrafter"/>
</dbReference>
<dbReference type="SUPFAM" id="SSF51338">
    <property type="entry name" value="Composite domain of metallo-dependent hydrolases"/>
    <property type="match status" value="1"/>
</dbReference>
<dbReference type="Gene3D" id="2.30.40.10">
    <property type="entry name" value="Urease, subunit C, domain 1"/>
    <property type="match status" value="1"/>
</dbReference>
<keyword evidence="4" id="KW-0479">Metal-binding</keyword>
<dbReference type="InterPro" id="IPR006680">
    <property type="entry name" value="Amidohydro-rel"/>
</dbReference>
<evidence type="ECO:0000259" key="7">
    <source>
        <dbReference type="Pfam" id="PF01979"/>
    </source>
</evidence>
<dbReference type="InterPro" id="IPR050138">
    <property type="entry name" value="DHOase/Allantoinase_Hydrolase"/>
</dbReference>
<dbReference type="CDD" id="cd01317">
    <property type="entry name" value="DHOase_IIa"/>
    <property type="match status" value="1"/>
</dbReference>
<dbReference type="InterPro" id="IPR011059">
    <property type="entry name" value="Metal-dep_hydrolase_composite"/>
</dbReference>
<keyword evidence="6" id="KW-0665">Pyrimidine biosynthesis</keyword>
<dbReference type="EC" id="3.5.2.3" evidence="8"/>
<dbReference type="GeneID" id="93094312"/>
<dbReference type="GO" id="GO:0004151">
    <property type="term" value="F:dihydroorotase activity"/>
    <property type="evidence" value="ECO:0007669"/>
    <property type="project" value="UniProtKB-EC"/>
</dbReference>
<dbReference type="OrthoDB" id="9803027at2"/>
<dbReference type="Pfam" id="PF01979">
    <property type="entry name" value="Amidohydro_1"/>
    <property type="match status" value="1"/>
</dbReference>
<dbReference type="GO" id="GO:0006221">
    <property type="term" value="P:pyrimidine nucleotide biosynthetic process"/>
    <property type="evidence" value="ECO:0007669"/>
    <property type="project" value="UniProtKB-KW"/>
</dbReference>
<dbReference type="Gene3D" id="3.20.20.140">
    <property type="entry name" value="Metal-dependent hydrolases"/>
    <property type="match status" value="1"/>
</dbReference>
<dbReference type="AlphaFoldDB" id="A0A087C0R0"/>
<dbReference type="InterPro" id="IPR032466">
    <property type="entry name" value="Metal_Hydrolase"/>
</dbReference>
<sequence>MPTLHGVRLWDEDRTIDLRIPDADGPCLHDEDALTDGDIDAEGYILAPGLADPHVHFRDPGQTRKESMISGARAAASGGYTQALVMPNTLPALDGAPARRGETGADEVLDAGARDAIDYLQHYETIHGLDLPVHYDLSVCASADRAGERPSDPRDWSRYLVGGEAEHQGSRHPVTAMSDDGSAVSDTVLDAALAHARGAHLRLLEHCEHHEAGVMNEGSVNRKLGLPGIPASTELTIVERDIDAARRTGTPIHFQHVSTAKAFDAVRGAKREGLPITCETAPHYLALCDEDVARYGTLAKMNPPLRSRGDREATLRAIADGTVDMLATDHAPHTTLEKQGTFLEAPNGIIGLETAYAVCNSVLVDGGIIDERRLIELMAVAPTRFMGHAPTDVHALAAQAHGPSRVVDLGGLSDLSVDARNPQGANLVVLCPGQRWTIDPERFHSMARNTPFGGWHVSGLPVATIMDSRLVFSRIPRTRRQGA</sequence>
<gene>
    <name evidence="8" type="ORF">BMON_0766</name>
</gene>
<dbReference type="PROSITE" id="PS00482">
    <property type="entry name" value="DIHYDROOROTASE_1"/>
    <property type="match status" value="1"/>
</dbReference>
<evidence type="ECO:0000313" key="8">
    <source>
        <dbReference type="EMBL" id="KFI76860.1"/>
    </source>
</evidence>
<dbReference type="SUPFAM" id="SSF51556">
    <property type="entry name" value="Metallo-dependent hydrolases"/>
    <property type="match status" value="1"/>
</dbReference>
<dbReference type="PANTHER" id="PTHR43668:SF2">
    <property type="entry name" value="ALLANTOINASE"/>
    <property type="match status" value="1"/>
</dbReference>
<evidence type="ECO:0000256" key="2">
    <source>
        <dbReference type="ARBA" id="ARBA00002368"/>
    </source>
</evidence>
<dbReference type="EMBL" id="JGZE01000011">
    <property type="protein sequence ID" value="KFI76860.1"/>
    <property type="molecule type" value="Genomic_DNA"/>
</dbReference>
<dbReference type="Proteomes" id="UP000029082">
    <property type="component" value="Unassembled WGS sequence"/>
</dbReference>
<dbReference type="PROSITE" id="PS00483">
    <property type="entry name" value="DIHYDROOROTASE_2"/>
    <property type="match status" value="1"/>
</dbReference>
<dbReference type="GO" id="GO:0046872">
    <property type="term" value="F:metal ion binding"/>
    <property type="evidence" value="ECO:0007669"/>
    <property type="project" value="UniProtKB-KW"/>
</dbReference>
<dbReference type="STRING" id="1437603.GCA_000771525_01191"/>
<dbReference type="eggNOG" id="COG0044">
    <property type="taxonomic scope" value="Bacteria"/>
</dbReference>
<name>A0A087C0R0_9BIFI</name>
<evidence type="ECO:0000256" key="4">
    <source>
        <dbReference type="ARBA" id="ARBA00022723"/>
    </source>
</evidence>
<evidence type="ECO:0000256" key="5">
    <source>
        <dbReference type="ARBA" id="ARBA00022801"/>
    </source>
</evidence>
<evidence type="ECO:0000256" key="1">
    <source>
        <dbReference type="ARBA" id="ARBA00001947"/>
    </source>
</evidence>
<comment type="similarity">
    <text evidence="3">Belongs to the metallo-dependent hydrolases superfamily. DHOase family. Class I DHOase subfamily.</text>
</comment>
<protein>
    <submittedName>
        <fullName evidence="8">Dihydroorotase</fullName>
        <ecNumber evidence="8">3.5.2.3</ecNumber>
    </submittedName>
</protein>
<keyword evidence="9" id="KW-1185">Reference proteome</keyword>
<dbReference type="RefSeq" id="WP_033512146.1">
    <property type="nucleotide sequence ID" value="NZ_JDUO01000003.1"/>
</dbReference>
<organism evidence="8 9">
    <name type="scientific">Bifidobacterium mongoliense DSM 21395</name>
    <dbReference type="NCBI Taxonomy" id="1437603"/>
    <lineage>
        <taxon>Bacteria</taxon>
        <taxon>Bacillati</taxon>
        <taxon>Actinomycetota</taxon>
        <taxon>Actinomycetes</taxon>
        <taxon>Bifidobacteriales</taxon>
        <taxon>Bifidobacteriaceae</taxon>
        <taxon>Bifidobacterium</taxon>
    </lineage>
</organism>